<evidence type="ECO:0008006" key="4">
    <source>
        <dbReference type="Google" id="ProtNLM"/>
    </source>
</evidence>
<dbReference type="Proteomes" id="UP000659124">
    <property type="component" value="Unassembled WGS sequence"/>
</dbReference>
<gene>
    <name evidence="2" type="ORF">ICL07_17320</name>
</gene>
<organism evidence="2 3">
    <name type="scientific">Chitinophaga qingshengii</name>
    <dbReference type="NCBI Taxonomy" id="1569794"/>
    <lineage>
        <taxon>Bacteria</taxon>
        <taxon>Pseudomonadati</taxon>
        <taxon>Bacteroidota</taxon>
        <taxon>Chitinophagia</taxon>
        <taxon>Chitinophagales</taxon>
        <taxon>Chitinophagaceae</taxon>
        <taxon>Chitinophaga</taxon>
    </lineage>
</organism>
<keyword evidence="1" id="KW-1133">Transmembrane helix</keyword>
<comment type="caution">
    <text evidence="2">The sequence shown here is derived from an EMBL/GenBank/DDBJ whole genome shotgun (WGS) entry which is preliminary data.</text>
</comment>
<keyword evidence="1" id="KW-0472">Membrane</keyword>
<keyword evidence="1" id="KW-0812">Transmembrane</keyword>
<dbReference type="EMBL" id="JACVFC010000002">
    <property type="protein sequence ID" value="MBC9932150.1"/>
    <property type="molecule type" value="Genomic_DNA"/>
</dbReference>
<keyword evidence="3" id="KW-1185">Reference proteome</keyword>
<accession>A0ABR7TNU7</accession>
<name>A0ABR7TNU7_9BACT</name>
<evidence type="ECO:0000313" key="2">
    <source>
        <dbReference type="EMBL" id="MBC9932150.1"/>
    </source>
</evidence>
<proteinExistence type="predicted"/>
<evidence type="ECO:0000313" key="3">
    <source>
        <dbReference type="Proteomes" id="UP000659124"/>
    </source>
</evidence>
<feature type="transmembrane region" description="Helical" evidence="1">
    <location>
        <begin position="147"/>
        <end position="165"/>
    </location>
</feature>
<sequence>MENNIDNYYIRLCLNVVETKLNRGPSSEWNTYDFEKLSVDIQEVTGISLSVTTLKRLWGKLSYQHTPAMTTLNTIARFAGYDDWRAFRLQTERKENADPMVGHLPEKGMPGVGHLREKGISNVNHLPEENAANVGHLPKEEKKRKGYMWWAFLLLPLAAGIFLWGRQPAKKADPAAYQFSSNKMIREGVPNSVIFHYDATAAGNDTVFIAQTWDVSRKVAVPKDKHQYSAIYYVPGYFKAKLMIGEQIVKTHDLLIRSGGWVALCEEEAPVPVYFKKEAFTQDSILSVDVPLLQKYSLYDRPKPAMVRFVNVQDMGGLQNDHFIFETMVKNPKHDKSVACQNVQVLLLCKDDVIIVSLCPKGCVGDLELYGRGHGVSSRDADLSGFGCELDSWVPLRIEGKGNQLRFLVNGKVAYELDCPNAAEEIVGLQYRFYGPGAIKNTRFIQDDRVLKL</sequence>
<dbReference type="RefSeq" id="WP_188089284.1">
    <property type="nucleotide sequence ID" value="NZ_JACVFC010000002.1"/>
</dbReference>
<reference evidence="2 3" key="1">
    <citation type="submission" date="2020-09" db="EMBL/GenBank/DDBJ databases">
        <title>Genome sequences of type strains of Chitinophaga qingshengii and Chitinophaga varians.</title>
        <authorList>
            <person name="Kittiwongwattana C."/>
        </authorList>
    </citation>
    <scope>NUCLEOTIDE SEQUENCE [LARGE SCALE GENOMIC DNA]</scope>
    <source>
        <strain evidence="2 3">JCM 30026</strain>
    </source>
</reference>
<evidence type="ECO:0000256" key="1">
    <source>
        <dbReference type="SAM" id="Phobius"/>
    </source>
</evidence>
<protein>
    <recommendedName>
        <fullName evidence="4">Helix-turn-helix domain-containing protein</fullName>
    </recommendedName>
</protein>